<organism evidence="2 3">
    <name type="scientific">Leptospira ognonensis</name>
    <dbReference type="NCBI Taxonomy" id="2484945"/>
    <lineage>
        <taxon>Bacteria</taxon>
        <taxon>Pseudomonadati</taxon>
        <taxon>Spirochaetota</taxon>
        <taxon>Spirochaetia</taxon>
        <taxon>Leptospirales</taxon>
        <taxon>Leptospiraceae</taxon>
        <taxon>Leptospira</taxon>
    </lineage>
</organism>
<name>A0A4R9JV09_9LEPT</name>
<feature type="region of interest" description="Disordered" evidence="1">
    <location>
        <begin position="1"/>
        <end position="75"/>
    </location>
</feature>
<dbReference type="Proteomes" id="UP000297693">
    <property type="component" value="Unassembled WGS sequence"/>
</dbReference>
<dbReference type="OrthoDB" id="331959at2"/>
<evidence type="ECO:0000313" key="2">
    <source>
        <dbReference type="EMBL" id="TGL56669.1"/>
    </source>
</evidence>
<protein>
    <submittedName>
        <fullName evidence="2">Uncharacterized protein</fullName>
    </submittedName>
</protein>
<accession>A0A4R9JV09</accession>
<evidence type="ECO:0000256" key="1">
    <source>
        <dbReference type="SAM" id="MobiDB-lite"/>
    </source>
</evidence>
<sequence>MNITSLTGMSPGVVPQMIPSQPAKQNAIDGELSPQLEKEKVDSARKTEQDKEQEKEKQKASKVKPEDLVLKPTPTSFEERMNQIISEKEVKDILSLVTGAPIPKDEEHKVDVKR</sequence>
<dbReference type="RefSeq" id="WP_135624887.1">
    <property type="nucleotide sequence ID" value="NZ_RQGD01000045.1"/>
</dbReference>
<proteinExistence type="predicted"/>
<dbReference type="EMBL" id="RQGD01000045">
    <property type="protein sequence ID" value="TGL56669.1"/>
    <property type="molecule type" value="Genomic_DNA"/>
</dbReference>
<evidence type="ECO:0000313" key="3">
    <source>
        <dbReference type="Proteomes" id="UP000297693"/>
    </source>
</evidence>
<keyword evidence="3" id="KW-1185">Reference proteome</keyword>
<gene>
    <name evidence="2" type="ORF">EHQ58_15845</name>
</gene>
<comment type="caution">
    <text evidence="2">The sequence shown here is derived from an EMBL/GenBank/DDBJ whole genome shotgun (WGS) entry which is preliminary data.</text>
</comment>
<dbReference type="AlphaFoldDB" id="A0A4R9JV09"/>
<feature type="compositionally biased region" description="Basic and acidic residues" evidence="1">
    <location>
        <begin position="36"/>
        <end position="69"/>
    </location>
</feature>
<reference evidence="2" key="1">
    <citation type="journal article" date="2019" name="PLoS Negl. Trop. Dis.">
        <title>Revisiting the worldwide diversity of Leptospira species in the environment.</title>
        <authorList>
            <person name="Vincent A.T."/>
            <person name="Schiettekatte O."/>
            <person name="Bourhy P."/>
            <person name="Veyrier F.J."/>
            <person name="Picardeau M."/>
        </authorList>
    </citation>
    <scope>NUCLEOTIDE SEQUENCE [LARGE SCALE GENOMIC DNA]</scope>
    <source>
        <strain evidence="2">201702476</strain>
    </source>
</reference>